<feature type="binding site" evidence="10 11">
    <location>
        <position position="580"/>
    </location>
    <ligand>
        <name>L-homocysteine</name>
        <dbReference type="ChEBI" id="CHEBI:58199"/>
    </ligand>
</feature>
<comment type="cofactor">
    <cofactor evidence="12">
        <name>Zn(2+)</name>
        <dbReference type="ChEBI" id="CHEBI:29105"/>
    </cofactor>
    <text evidence="12">Binds 2 Zn(2+) ions per subunit.</text>
</comment>
<name>A0A212QM19_9CHLR</name>
<sequence>MQTYAYGYPRLGRKREYKTLIEGFWQGKVSEAELTAGLEALEEERLAAYRRFVDRFPIGEMSLYDPMLDTALMLGLYPNGGRLEDYFALARGEGALELTKWFNTNYHYLVPEIRMEAGTPPPFRLAWNKPLEAFRKHPEGLPYVIGPYTFVRLSKGYPPEAFGEILRALLPVYGELLRSLRAAGAEAIHVDEPAWALDVPPEHVALIREAYTALGQEAALLVFTYYEAVDFLPALYDLPLRGIGLDLLHGPGNWEALRRAGFPSDKILIAGLVDGRNIWKTDLSKAAAQVEDLRRHTGAEIWISNAGPLYHLPVTAEAEAKLDLALRERIAFATERLKELRLLKALLTGEPDEEARRWNTYIHPVDHWRHPEVQERVRRLGPADFSREAPYEERNRRQRARLNLPLFPTTTIGSFPQTEDLRRARTAFRAGKLPAEEYEALIRERIRYVIRLQEELGLDVLVHGEFERSDMVEFFAERLEGFAITQHGWILSYGTRVYRPPILYGDVRRPAPMTLREITYAQSLTEKPVKGMLTGPVTMLAWSYIREDIPVHEVAFQLALAIQDEVRDLEAAGIRVIQIDEPAFRERAPLKRRDWPAYFDWAVKAFRLASRARPETQIHTHMCYSEFNEIIESIDALDADVISIEATRSRGEVIQAFERHRYPRQIGPGVYDVHSPAIPTPESMEAIIERAIRVIPSERIWVNPDCGLKTRRWEEVIPSLRHMVAAARRLRERHGAPVPAS</sequence>
<feature type="binding site" evidence="10 11">
    <location>
        <position position="465"/>
    </location>
    <ligand>
        <name>L-methionine</name>
        <dbReference type="ChEBI" id="CHEBI:57844"/>
    </ligand>
</feature>
<gene>
    <name evidence="10" type="primary">metE</name>
    <name evidence="16" type="ORF">SAMN02746019_00025220</name>
</gene>
<dbReference type="Gene3D" id="3.20.20.210">
    <property type="match status" value="2"/>
</dbReference>
<feature type="binding site" evidence="10">
    <location>
        <position position="586"/>
    </location>
    <ligand>
        <name>5-methyltetrahydropteroyltri-L-glutamate</name>
        <dbReference type="ChEBI" id="CHEBI:58207"/>
    </ligand>
</feature>
<evidence type="ECO:0000256" key="12">
    <source>
        <dbReference type="PIRSR" id="PIRSR000382-2"/>
    </source>
</evidence>
<dbReference type="NCBIfam" id="TIGR01371">
    <property type="entry name" value="met_syn_B12ind"/>
    <property type="match status" value="1"/>
</dbReference>
<comment type="cofactor">
    <cofactor evidence="10">
        <name>Zn(2+)</name>
        <dbReference type="ChEBI" id="CHEBI:29105"/>
    </cofactor>
    <text evidence="10">Binds 1 zinc ion per subunit.</text>
</comment>
<dbReference type="EMBL" id="FYEK01000010">
    <property type="protein sequence ID" value="SNB60417.1"/>
    <property type="molecule type" value="Genomic_DNA"/>
</dbReference>
<feature type="binding site" evidence="10">
    <location>
        <position position="645"/>
    </location>
    <ligand>
        <name>Zn(2+)</name>
        <dbReference type="ChEBI" id="CHEBI:29105"/>
        <note>catalytic</note>
    </ligand>
</feature>
<keyword evidence="5 10" id="KW-0028">Amino-acid biosynthesis</keyword>
<dbReference type="InterPro" id="IPR006276">
    <property type="entry name" value="Cobalamin-indep_Met_synthase"/>
</dbReference>
<feature type="binding site" evidence="12">
    <location>
        <position position="706"/>
    </location>
    <ligand>
        <name>Zn(2+)</name>
        <dbReference type="ChEBI" id="CHEBI:29105"/>
        <label>1</label>
        <note>catalytic</note>
    </ligand>
</feature>
<comment type="function">
    <text evidence="1 10">Catalyzes the transfer of a methyl group from 5-methyltetrahydrofolate to homocysteine resulting in methionine formation.</text>
</comment>
<dbReference type="SUPFAM" id="SSF51726">
    <property type="entry name" value="UROD/MetE-like"/>
    <property type="match status" value="2"/>
</dbReference>
<dbReference type="InParanoid" id="A0A212QM19"/>
<feature type="binding site" evidence="10 11">
    <location>
        <position position="580"/>
    </location>
    <ligand>
        <name>L-methionine</name>
        <dbReference type="ChEBI" id="CHEBI:57844"/>
    </ligand>
</feature>
<evidence type="ECO:0000313" key="17">
    <source>
        <dbReference type="Proteomes" id="UP000197025"/>
    </source>
</evidence>
<evidence type="ECO:0000256" key="5">
    <source>
        <dbReference type="ARBA" id="ARBA00022605"/>
    </source>
</evidence>
<feature type="binding site" evidence="10">
    <location>
        <position position="100"/>
    </location>
    <ligand>
        <name>5-methyltetrahydropteroyltri-L-glutamate</name>
        <dbReference type="ChEBI" id="CHEBI:58207"/>
    </ligand>
</feature>
<comment type="caution">
    <text evidence="10">Lacks conserved residue(s) required for the propagation of feature annotation.</text>
</comment>
<dbReference type="OrthoDB" id="244285at2"/>
<dbReference type="GO" id="GO:0032259">
    <property type="term" value="P:methylation"/>
    <property type="evidence" value="ECO:0007669"/>
    <property type="project" value="UniProtKB-KW"/>
</dbReference>
<comment type="pathway">
    <text evidence="2 10">Amino-acid biosynthesis; L-methionine biosynthesis via de novo pathway; L-methionine from L-homocysteine (MetE route): step 1/1.</text>
</comment>
<evidence type="ECO:0000256" key="8">
    <source>
        <dbReference type="ARBA" id="ARBA00022833"/>
    </source>
</evidence>
<comment type="similarity">
    <text evidence="3 10">Belongs to the vitamin-B12 independent methionine synthase family.</text>
</comment>
<dbReference type="GO" id="GO:0008270">
    <property type="term" value="F:zinc ion binding"/>
    <property type="evidence" value="ECO:0007669"/>
    <property type="project" value="InterPro"/>
</dbReference>
<evidence type="ECO:0000256" key="10">
    <source>
        <dbReference type="HAMAP-Rule" id="MF_00172"/>
    </source>
</evidence>
<feature type="domain" description="Cobalamin-independent methionine synthase MetE C-terminal/archaeal" evidence="14">
    <location>
        <begin position="407"/>
        <end position="728"/>
    </location>
</feature>
<feature type="binding site" evidence="10">
    <location>
        <position position="623"/>
    </location>
    <ligand>
        <name>Zn(2+)</name>
        <dbReference type="ChEBI" id="CHEBI:29105"/>
        <note>catalytic</note>
    </ligand>
</feature>
<dbReference type="InterPro" id="IPR013215">
    <property type="entry name" value="Cbl-indep_Met_Synth_N"/>
</dbReference>
<evidence type="ECO:0000256" key="4">
    <source>
        <dbReference type="ARBA" id="ARBA00022603"/>
    </source>
</evidence>
<evidence type="ECO:0000256" key="1">
    <source>
        <dbReference type="ARBA" id="ARBA00002777"/>
    </source>
</evidence>
<feature type="binding site" evidence="10 11">
    <location>
        <begin position="412"/>
        <end position="414"/>
    </location>
    <ligand>
        <name>L-methionine</name>
        <dbReference type="ChEBI" id="CHEBI:57844"/>
    </ligand>
</feature>
<feature type="binding site" evidence="12">
    <location>
        <position position="623"/>
    </location>
    <ligand>
        <name>Zn(2+)</name>
        <dbReference type="ChEBI" id="CHEBI:29105"/>
        <label>1</label>
        <note>catalytic</note>
    </ligand>
</feature>
<evidence type="ECO:0000256" key="6">
    <source>
        <dbReference type="ARBA" id="ARBA00022679"/>
    </source>
</evidence>
<dbReference type="Proteomes" id="UP000197025">
    <property type="component" value="Unassembled WGS sequence"/>
</dbReference>
<feature type="binding site" evidence="10">
    <location>
        <begin position="15"/>
        <end position="18"/>
    </location>
    <ligand>
        <name>5-methyltetrahydropteroyltri-L-glutamate</name>
        <dbReference type="ChEBI" id="CHEBI:58207"/>
    </ligand>
</feature>
<feature type="binding site" evidence="12">
    <location>
        <position position="621"/>
    </location>
    <ligand>
        <name>Zn(2+)</name>
        <dbReference type="ChEBI" id="CHEBI:29105"/>
        <label>1</label>
        <note>catalytic</note>
    </ligand>
</feature>
<feature type="binding site" evidence="10 11">
    <location>
        <position position="542"/>
    </location>
    <ligand>
        <name>5-methyltetrahydropteroyltri-L-glutamate</name>
        <dbReference type="ChEBI" id="CHEBI:58207"/>
    </ligand>
</feature>
<keyword evidence="10" id="KW-0677">Repeat</keyword>
<dbReference type="NCBIfam" id="NF003556">
    <property type="entry name" value="PRK05222.1"/>
    <property type="match status" value="1"/>
</dbReference>
<evidence type="ECO:0000256" key="9">
    <source>
        <dbReference type="ARBA" id="ARBA00023167"/>
    </source>
</evidence>
<evidence type="ECO:0000313" key="16">
    <source>
        <dbReference type="EMBL" id="SNB60417.1"/>
    </source>
</evidence>
<feature type="binding site" evidence="10">
    <location>
        <position position="621"/>
    </location>
    <ligand>
        <name>Zn(2+)</name>
        <dbReference type="ChEBI" id="CHEBI:29105"/>
        <note>catalytic</note>
    </ligand>
</feature>
<dbReference type="FunCoup" id="A0A212QM19">
    <property type="interactions" value="217"/>
</dbReference>
<feature type="binding site" evidence="12">
    <location>
        <position position="645"/>
    </location>
    <ligand>
        <name>Zn(2+)</name>
        <dbReference type="ChEBI" id="CHEBI:29105"/>
        <label>1</label>
        <note>catalytic</note>
    </ligand>
</feature>
<dbReference type="RefSeq" id="WP_088570349.1">
    <property type="nucleotide sequence ID" value="NZ_FYEK01000010.1"/>
</dbReference>
<keyword evidence="6 10" id="KW-0808">Transferase</keyword>
<keyword evidence="4 10" id="KW-0489">Methyltransferase</keyword>
<feature type="binding site" evidence="10">
    <location>
        <position position="465"/>
    </location>
    <ligand>
        <name>L-homocysteine</name>
        <dbReference type="ChEBI" id="CHEBI:58199"/>
    </ligand>
</feature>
<accession>A0A212QM19</accession>
<evidence type="ECO:0000256" key="13">
    <source>
        <dbReference type="PIRSR" id="PIRSR000382-3"/>
    </source>
</evidence>
<dbReference type="GO" id="GO:0003871">
    <property type="term" value="F:5-methyltetrahydropteroyltriglutamate-homocysteine S-methyltransferase activity"/>
    <property type="evidence" value="ECO:0007669"/>
    <property type="project" value="UniProtKB-UniRule"/>
</dbReference>
<feature type="binding site" evidence="11">
    <location>
        <position position="105"/>
    </location>
    <ligand>
        <name>5-methyltetrahydropteroyltri-L-glutamate</name>
        <dbReference type="ChEBI" id="CHEBI:58207"/>
    </ligand>
</feature>
<reference evidence="17" key="1">
    <citation type="submission" date="2017-06" db="EMBL/GenBank/DDBJ databases">
        <authorList>
            <person name="Varghese N."/>
            <person name="Submissions S."/>
        </authorList>
    </citation>
    <scope>NUCLEOTIDE SEQUENCE [LARGE SCALE GENOMIC DNA]</scope>
    <source>
        <strain evidence="17">JAD2</strain>
    </source>
</reference>
<keyword evidence="17" id="KW-1185">Reference proteome</keyword>
<feature type="active site" description="Proton donor" evidence="10 13">
    <location>
        <position position="674"/>
    </location>
</feature>
<feature type="binding site" evidence="10">
    <location>
        <position position="706"/>
    </location>
    <ligand>
        <name>Zn(2+)</name>
        <dbReference type="ChEBI" id="CHEBI:29105"/>
        <note>catalytic</note>
    </ligand>
</feature>
<dbReference type="Pfam" id="PF01717">
    <property type="entry name" value="Meth_synt_2"/>
    <property type="match status" value="1"/>
</dbReference>
<protein>
    <recommendedName>
        <fullName evidence="10">5-methyltetrahydropteroyltriglutamate--homocysteine methyltransferase</fullName>
        <ecNumber evidence="10">2.1.1.14</ecNumber>
    </recommendedName>
    <alternativeName>
        <fullName evidence="10">Cobalamin-independent methionine synthase</fullName>
    </alternativeName>
    <alternativeName>
        <fullName evidence="10">Methionine synthase, vitamin-B12 independent isozyme</fullName>
    </alternativeName>
</protein>
<comment type="catalytic activity">
    <reaction evidence="10">
        <text>5-methyltetrahydropteroyltri-L-glutamate + L-homocysteine = tetrahydropteroyltri-L-glutamate + L-methionine</text>
        <dbReference type="Rhea" id="RHEA:21196"/>
        <dbReference type="ChEBI" id="CHEBI:57844"/>
        <dbReference type="ChEBI" id="CHEBI:58140"/>
        <dbReference type="ChEBI" id="CHEBI:58199"/>
        <dbReference type="ChEBI" id="CHEBI:58207"/>
        <dbReference type="EC" id="2.1.1.14"/>
    </reaction>
</comment>
<dbReference type="UniPathway" id="UPA00051">
    <property type="reaction ID" value="UER00082"/>
</dbReference>
<evidence type="ECO:0000256" key="11">
    <source>
        <dbReference type="PIRSR" id="PIRSR000382-1"/>
    </source>
</evidence>
<keyword evidence="7 10" id="KW-0479">Metal-binding</keyword>
<evidence type="ECO:0000256" key="2">
    <source>
        <dbReference type="ARBA" id="ARBA00004681"/>
    </source>
</evidence>
<dbReference type="CDD" id="cd03311">
    <property type="entry name" value="CIMS_C_terminal_like"/>
    <property type="match status" value="1"/>
</dbReference>
<feature type="binding site" evidence="11">
    <location>
        <position position="18"/>
    </location>
    <ligand>
        <name>5-methyltetrahydropteroyltri-L-glutamate</name>
        <dbReference type="ChEBI" id="CHEBI:58207"/>
    </ligand>
</feature>
<evidence type="ECO:0000256" key="7">
    <source>
        <dbReference type="ARBA" id="ARBA00022723"/>
    </source>
</evidence>
<dbReference type="GO" id="GO:0009086">
    <property type="term" value="P:methionine biosynthetic process"/>
    <property type="evidence" value="ECO:0007669"/>
    <property type="project" value="UniProtKB-UniRule"/>
</dbReference>
<dbReference type="InterPro" id="IPR038071">
    <property type="entry name" value="UROD/MetE-like_sf"/>
</dbReference>
<dbReference type="AlphaFoldDB" id="A0A212QM19"/>
<organism evidence="16 17">
    <name type="scientific">Thermoflexus hugenholtzii JAD2</name>
    <dbReference type="NCBI Taxonomy" id="877466"/>
    <lineage>
        <taxon>Bacteria</taxon>
        <taxon>Bacillati</taxon>
        <taxon>Chloroflexota</taxon>
        <taxon>Thermoflexia</taxon>
        <taxon>Thermoflexales</taxon>
        <taxon>Thermoflexaceae</taxon>
        <taxon>Thermoflexus</taxon>
    </lineage>
</organism>
<keyword evidence="9 10" id="KW-0486">Methionine biosynthesis</keyword>
<proteinExistence type="inferred from homology"/>
<feature type="domain" description="Cobalamin-independent methionine synthase MetE N-terminal" evidence="15">
    <location>
        <begin position="3"/>
        <end position="296"/>
    </location>
</feature>
<dbReference type="HAMAP" id="MF_00172">
    <property type="entry name" value="Meth_synth"/>
    <property type="match status" value="1"/>
</dbReference>
<feature type="binding site" evidence="10 11">
    <location>
        <begin position="412"/>
        <end position="414"/>
    </location>
    <ligand>
        <name>L-homocysteine</name>
        <dbReference type="ChEBI" id="CHEBI:58199"/>
    </ligand>
</feature>
<dbReference type="PIRSF" id="PIRSF000382">
    <property type="entry name" value="MeTrfase_B12_ind"/>
    <property type="match status" value="1"/>
</dbReference>
<evidence type="ECO:0000256" key="3">
    <source>
        <dbReference type="ARBA" id="ARBA00009553"/>
    </source>
</evidence>
<evidence type="ECO:0000259" key="14">
    <source>
        <dbReference type="Pfam" id="PF01717"/>
    </source>
</evidence>
<dbReference type="Pfam" id="PF08267">
    <property type="entry name" value="Meth_synt_1"/>
    <property type="match status" value="1"/>
</dbReference>
<dbReference type="InterPro" id="IPR002629">
    <property type="entry name" value="Met_Synth_C/arc"/>
</dbReference>
<dbReference type="EC" id="2.1.1.14" evidence="10"/>
<dbReference type="PANTHER" id="PTHR30519">
    <property type="entry name" value="5-METHYLTETRAHYDROPTEROYLTRIGLUTAMATE--HOMOCYSTEINE METHYLTRANSFERASE"/>
    <property type="match status" value="1"/>
</dbReference>
<keyword evidence="8 10" id="KW-0862">Zinc</keyword>
<evidence type="ECO:0000259" key="15">
    <source>
        <dbReference type="Pfam" id="PF08267"/>
    </source>
</evidence>